<feature type="domain" description="N-acetyltransferase" evidence="3">
    <location>
        <begin position="1"/>
        <end position="138"/>
    </location>
</feature>
<dbReference type="PROSITE" id="PS51186">
    <property type="entry name" value="GNAT"/>
    <property type="match status" value="1"/>
</dbReference>
<dbReference type="RefSeq" id="WP_101966637.1">
    <property type="nucleotide sequence ID" value="NZ_PDFK01000003.1"/>
</dbReference>
<dbReference type="AlphaFoldDB" id="A0A2I0UZ41"/>
<organism evidence="4 5">
    <name type="scientific">Lysinibacillus fusiformis</name>
    <dbReference type="NCBI Taxonomy" id="28031"/>
    <lineage>
        <taxon>Bacteria</taxon>
        <taxon>Bacillati</taxon>
        <taxon>Bacillota</taxon>
        <taxon>Bacilli</taxon>
        <taxon>Bacillales</taxon>
        <taxon>Bacillaceae</taxon>
        <taxon>Lysinibacillus</taxon>
    </lineage>
</organism>
<gene>
    <name evidence="4" type="ORF">CRI88_11490</name>
</gene>
<evidence type="ECO:0000256" key="1">
    <source>
        <dbReference type="ARBA" id="ARBA00022679"/>
    </source>
</evidence>
<keyword evidence="2" id="KW-0012">Acyltransferase</keyword>
<reference evidence="4 5" key="1">
    <citation type="submission" date="2017-10" db="EMBL/GenBank/DDBJ databases">
        <title>Draft genome of Lysinibacillus fusiformis strain Juneja, a laboratory-derived pathogen of Drosophila melanogaster.</title>
        <authorList>
            <person name="Smith B.R."/>
            <person name="Unckless R.L."/>
        </authorList>
    </citation>
    <scope>NUCLEOTIDE SEQUENCE [LARGE SCALE GENOMIC DNA]</scope>
    <source>
        <strain evidence="4 5">Juneja</strain>
    </source>
</reference>
<dbReference type="CDD" id="cd04301">
    <property type="entry name" value="NAT_SF"/>
    <property type="match status" value="1"/>
</dbReference>
<dbReference type="SUPFAM" id="SSF55729">
    <property type="entry name" value="Acyl-CoA N-acyltransferases (Nat)"/>
    <property type="match status" value="1"/>
</dbReference>
<evidence type="ECO:0000313" key="4">
    <source>
        <dbReference type="EMBL" id="PKU51334.1"/>
    </source>
</evidence>
<proteinExistence type="predicted"/>
<name>A0A2I0UZ41_9BACI</name>
<keyword evidence="1 4" id="KW-0808">Transferase</keyword>
<sequence length="140" mass="16056">MKQIQSSNIQPEVKVLLSYATSDKKVAREYQLYMESPERVLYGYSIEQEMVGCIGIAKRDGNHCEIKHLAVSPTNRGKGIGREMIRYLKEHYSFSTIYAETDEEAVHFYKNIGFHITSLGEKYPGVERFACLYNCTTNSL</sequence>
<dbReference type="PANTHER" id="PTHR43800:SF1">
    <property type="entry name" value="PEPTIDYL-LYSINE N-ACETYLTRANSFERASE YJAB"/>
    <property type="match status" value="1"/>
</dbReference>
<dbReference type="InterPro" id="IPR016181">
    <property type="entry name" value="Acyl_CoA_acyltransferase"/>
</dbReference>
<evidence type="ECO:0000256" key="2">
    <source>
        <dbReference type="ARBA" id="ARBA00023315"/>
    </source>
</evidence>
<dbReference type="PANTHER" id="PTHR43800">
    <property type="entry name" value="PEPTIDYL-LYSINE N-ACETYLTRANSFERASE YJAB"/>
    <property type="match status" value="1"/>
</dbReference>
<dbReference type="InterPro" id="IPR000182">
    <property type="entry name" value="GNAT_dom"/>
</dbReference>
<evidence type="ECO:0000313" key="5">
    <source>
        <dbReference type="Proteomes" id="UP000234956"/>
    </source>
</evidence>
<protein>
    <submittedName>
        <fullName evidence="4">GNAT family N-acetyltransferase</fullName>
    </submittedName>
</protein>
<evidence type="ECO:0000259" key="3">
    <source>
        <dbReference type="PROSITE" id="PS51186"/>
    </source>
</evidence>
<dbReference type="Pfam" id="PF00583">
    <property type="entry name" value="Acetyltransf_1"/>
    <property type="match status" value="1"/>
</dbReference>
<dbReference type="EMBL" id="PDFK01000003">
    <property type="protein sequence ID" value="PKU51334.1"/>
    <property type="molecule type" value="Genomic_DNA"/>
</dbReference>
<dbReference type="GO" id="GO:0016747">
    <property type="term" value="F:acyltransferase activity, transferring groups other than amino-acyl groups"/>
    <property type="evidence" value="ECO:0007669"/>
    <property type="project" value="InterPro"/>
</dbReference>
<dbReference type="Gene3D" id="3.40.630.30">
    <property type="match status" value="1"/>
</dbReference>
<dbReference type="Proteomes" id="UP000234956">
    <property type="component" value="Unassembled WGS sequence"/>
</dbReference>
<accession>A0A2I0UZ41</accession>
<comment type="caution">
    <text evidence="4">The sequence shown here is derived from an EMBL/GenBank/DDBJ whole genome shotgun (WGS) entry which is preliminary data.</text>
</comment>